<feature type="transmembrane region" description="Helical" evidence="6">
    <location>
        <begin position="216"/>
        <end position="233"/>
    </location>
</feature>
<feature type="transmembrane region" description="Helical" evidence="6">
    <location>
        <begin position="22"/>
        <end position="43"/>
    </location>
</feature>
<evidence type="ECO:0000256" key="5">
    <source>
        <dbReference type="ARBA" id="ARBA00023136"/>
    </source>
</evidence>
<feature type="transmembrane region" description="Helical" evidence="6">
    <location>
        <begin position="239"/>
        <end position="261"/>
    </location>
</feature>
<dbReference type="Proteomes" id="UP000184245">
    <property type="component" value="Unassembled WGS sequence"/>
</dbReference>
<keyword evidence="5 6" id="KW-0472">Membrane</keyword>
<dbReference type="PANTHER" id="PTHR21716">
    <property type="entry name" value="TRANSMEMBRANE PROTEIN"/>
    <property type="match status" value="1"/>
</dbReference>
<accession>A0A1M5CCM9</accession>
<reference evidence="7 8" key="1">
    <citation type="submission" date="2016-11" db="EMBL/GenBank/DDBJ databases">
        <authorList>
            <person name="Jaros S."/>
            <person name="Januszkiewicz K."/>
            <person name="Wedrychowicz H."/>
        </authorList>
    </citation>
    <scope>NUCLEOTIDE SEQUENCE [LARGE SCALE GENOMIC DNA]</scope>
    <source>
        <strain evidence="7 8">DSM 17459</strain>
    </source>
</reference>
<keyword evidence="8" id="KW-1185">Reference proteome</keyword>
<organism evidence="7 8">
    <name type="scientific">Lactonifactor longoviformis DSM 17459</name>
    <dbReference type="NCBI Taxonomy" id="1122155"/>
    <lineage>
        <taxon>Bacteria</taxon>
        <taxon>Bacillati</taxon>
        <taxon>Bacillota</taxon>
        <taxon>Clostridia</taxon>
        <taxon>Eubacteriales</taxon>
        <taxon>Clostridiaceae</taxon>
        <taxon>Lactonifactor</taxon>
    </lineage>
</organism>
<dbReference type="PANTHER" id="PTHR21716:SF68">
    <property type="entry name" value="TRANSPORT PROTEIN YTVI-RELATED"/>
    <property type="match status" value="1"/>
</dbReference>
<evidence type="ECO:0000313" key="8">
    <source>
        <dbReference type="Proteomes" id="UP000184245"/>
    </source>
</evidence>
<dbReference type="OrthoDB" id="9774361at2"/>
<evidence type="ECO:0000256" key="2">
    <source>
        <dbReference type="ARBA" id="ARBA00009773"/>
    </source>
</evidence>
<dbReference type="RefSeq" id="WP_072854610.1">
    <property type="nucleotide sequence ID" value="NZ_FQVI01000038.1"/>
</dbReference>
<comment type="similarity">
    <text evidence="2">Belongs to the autoinducer-2 exporter (AI-2E) (TC 2.A.86) family.</text>
</comment>
<feature type="transmembrane region" description="Helical" evidence="6">
    <location>
        <begin position="63"/>
        <end position="80"/>
    </location>
</feature>
<dbReference type="GO" id="GO:0055085">
    <property type="term" value="P:transmembrane transport"/>
    <property type="evidence" value="ECO:0007669"/>
    <property type="project" value="TreeGrafter"/>
</dbReference>
<dbReference type="GO" id="GO:0016020">
    <property type="term" value="C:membrane"/>
    <property type="evidence" value="ECO:0007669"/>
    <property type="project" value="UniProtKB-SubCell"/>
</dbReference>
<evidence type="ECO:0000256" key="1">
    <source>
        <dbReference type="ARBA" id="ARBA00004141"/>
    </source>
</evidence>
<comment type="subcellular location">
    <subcellularLocation>
        <location evidence="1">Membrane</location>
        <topology evidence="1">Multi-pass membrane protein</topology>
    </subcellularLocation>
</comment>
<dbReference type="InterPro" id="IPR002549">
    <property type="entry name" value="AI-2E-like"/>
</dbReference>
<gene>
    <name evidence="7" type="ORF">SAMN02745158_04082</name>
</gene>
<feature type="transmembrane region" description="Helical" evidence="6">
    <location>
        <begin position="161"/>
        <end position="178"/>
    </location>
</feature>
<protein>
    <submittedName>
        <fullName evidence="7">Sporulation integral membrane protein YtvI</fullName>
    </submittedName>
</protein>
<evidence type="ECO:0000256" key="6">
    <source>
        <dbReference type="SAM" id="Phobius"/>
    </source>
</evidence>
<sequence length="350" mass="38818">MKWKNTSIIIGVATGVYLFMKYLFPVLSPFFIGWILALIVYPIGEKLSRLSVSKKVHLTRERAGGVVILLFAGLAIFLLWEAMETCANQVPGWLSCLPGLKDEMNHFLADCCDHLEKITGILSEDSQGFVVKQMTAVEKAFVQGGGLEFWGQAVDSVKKCVVFFGGAFLSVLSSILFLRDLDEFREKLQGYSLYVRIHNVCIELWSKAKKYILAQLRIMGIIGLLCLGGFYLLHVKHFILWGIGLGLLDALPLIGTGTVLLPWSVLAFFQGNTAMGAGLLVLYLVTSLARQFLEPKLVGESLGIYPIFVLLTIYLGVYLYGGLGFLLGPVSALLIWGIIKEWDLLSLRKI</sequence>
<name>A0A1M5CCM9_9CLOT</name>
<evidence type="ECO:0000256" key="3">
    <source>
        <dbReference type="ARBA" id="ARBA00022692"/>
    </source>
</evidence>
<dbReference type="EMBL" id="FQVI01000038">
    <property type="protein sequence ID" value="SHF52498.1"/>
    <property type="molecule type" value="Genomic_DNA"/>
</dbReference>
<evidence type="ECO:0000256" key="4">
    <source>
        <dbReference type="ARBA" id="ARBA00022989"/>
    </source>
</evidence>
<dbReference type="Pfam" id="PF01594">
    <property type="entry name" value="AI-2E_transport"/>
    <property type="match status" value="1"/>
</dbReference>
<keyword evidence="4 6" id="KW-1133">Transmembrane helix</keyword>
<proteinExistence type="inferred from homology"/>
<dbReference type="AlphaFoldDB" id="A0A1M5CCM9"/>
<keyword evidence="3 6" id="KW-0812">Transmembrane</keyword>
<feature type="transmembrane region" description="Helical" evidence="6">
    <location>
        <begin position="273"/>
        <end position="293"/>
    </location>
</feature>
<dbReference type="STRING" id="1122155.SAMN02745158_04082"/>
<evidence type="ECO:0000313" key="7">
    <source>
        <dbReference type="EMBL" id="SHF52498.1"/>
    </source>
</evidence>